<evidence type="ECO:0000313" key="4">
    <source>
        <dbReference type="Proteomes" id="UP000243515"/>
    </source>
</evidence>
<dbReference type="Gene3D" id="3.60.21.10">
    <property type="match status" value="1"/>
</dbReference>
<keyword evidence="4" id="KW-1185">Reference proteome</keyword>
<comment type="caution">
    <text evidence="3">The sequence shown here is derived from an EMBL/GenBank/DDBJ whole genome shotgun (WGS) entry which is preliminary data.</text>
</comment>
<gene>
    <name evidence="3" type="ORF">Egran_04554</name>
</gene>
<feature type="transmembrane region" description="Helical" evidence="2">
    <location>
        <begin position="549"/>
        <end position="573"/>
    </location>
</feature>
<evidence type="ECO:0008006" key="5">
    <source>
        <dbReference type="Google" id="ProtNLM"/>
    </source>
</evidence>
<dbReference type="AlphaFoldDB" id="A0A232LU42"/>
<proteinExistence type="predicted"/>
<dbReference type="Proteomes" id="UP000243515">
    <property type="component" value="Unassembled WGS sequence"/>
</dbReference>
<name>A0A232LU42_9EURO</name>
<dbReference type="PANTHER" id="PTHR13315:SF1">
    <property type="entry name" value="PROTEIN TED1"/>
    <property type="match status" value="1"/>
</dbReference>
<dbReference type="InterPro" id="IPR029052">
    <property type="entry name" value="Metallo-depent_PP-like"/>
</dbReference>
<dbReference type="EMBL" id="NPHW01004640">
    <property type="protein sequence ID" value="OXV07681.1"/>
    <property type="molecule type" value="Genomic_DNA"/>
</dbReference>
<evidence type="ECO:0000256" key="2">
    <source>
        <dbReference type="SAM" id="Phobius"/>
    </source>
</evidence>
<dbReference type="InterPro" id="IPR033308">
    <property type="entry name" value="PGAP5/Cdc1/Ted1"/>
</dbReference>
<dbReference type="OrthoDB" id="9984693at2759"/>
<feature type="transmembrane region" description="Helical" evidence="2">
    <location>
        <begin position="20"/>
        <end position="40"/>
    </location>
</feature>
<keyword evidence="2" id="KW-0812">Transmembrane</keyword>
<accession>A0A232LU42</accession>
<evidence type="ECO:0000313" key="3">
    <source>
        <dbReference type="EMBL" id="OXV07681.1"/>
    </source>
</evidence>
<dbReference type="GO" id="GO:0005783">
    <property type="term" value="C:endoplasmic reticulum"/>
    <property type="evidence" value="ECO:0007669"/>
    <property type="project" value="TreeGrafter"/>
</dbReference>
<dbReference type="SUPFAM" id="SSF56300">
    <property type="entry name" value="Metallo-dependent phosphatases"/>
    <property type="match status" value="1"/>
</dbReference>
<sequence>MVVNRRISSLALRVLLRRVLALILPLSLASTLYLYLYPVFHGCAFPIPNNLNSSSTSSGFSWKNAISASAPGAFVNTVLQHVLPRYAQHSKTVPEPAIFRLLVLADPQLEGDSSLPNPDDEFLPRLRSHWGVVRSAAAVLGNSTSGPLALPSLADCDQFLSAVRSVLETFVREDIPSAVQATRKRLDLFGNDYYLAHIYRTLHWWSRPTHVAVLGDLIGSQWVTDGEFEQRGWRYWNRVFRGGERVWDEVAIAGETGDQETLKRYDSPWARKIINVVGNHDIGYSGDVSTGRLERFERVFGPANWDLRFRHALEDTNGHSTVSPTLQIINLNGLTLDGPALEPQIQSDSYAYINDVIAQRSYPVEDRTTFTLLLTHVPLHKREGICADAPHFELHDADDEEGEESVPRFRDGGLKEQNHLSEQISSAGIFQGIFGLSGDENVAGHGWGRNGLILTGHDHTGCDVVHFVNQSAVPSEPESGPWHWDAIRYASGSSSSSRHTPSMREVTLRSMMGEYGGNAGLLSVWFDPDPAVNEWRYTITTCAAGVQHIWWAVHGISLATGLMLTLWVILAIIHQGTRLFHHLRNRRKPVKPEKRRKSLDGIQLETISALSMHLMMKGREERREKEGPNPNGR</sequence>
<keyword evidence="2" id="KW-1133">Transmembrane helix</keyword>
<dbReference type="GO" id="GO:0006506">
    <property type="term" value="P:GPI anchor biosynthetic process"/>
    <property type="evidence" value="ECO:0007669"/>
    <property type="project" value="InterPro"/>
</dbReference>
<dbReference type="PANTHER" id="PTHR13315">
    <property type="entry name" value="METALLO PHOSPHOESTERASE RELATED"/>
    <property type="match status" value="1"/>
</dbReference>
<reference evidence="3 4" key="1">
    <citation type="journal article" date="2015" name="Environ. Microbiol.">
        <title>Metagenome sequence of Elaphomyces granulatus from sporocarp tissue reveals Ascomycota ectomycorrhizal fingerprints of genome expansion and a Proteobacteria-rich microbiome.</title>
        <authorList>
            <person name="Quandt C.A."/>
            <person name="Kohler A."/>
            <person name="Hesse C.N."/>
            <person name="Sharpton T.J."/>
            <person name="Martin F."/>
            <person name="Spatafora J.W."/>
        </authorList>
    </citation>
    <scope>NUCLEOTIDE SEQUENCE [LARGE SCALE GENOMIC DNA]</scope>
    <source>
        <strain evidence="3 4">OSC145934</strain>
    </source>
</reference>
<protein>
    <recommendedName>
        <fullName evidence="5">Calcineurin-like phosphoesterase domain-containing protein</fullName>
    </recommendedName>
</protein>
<keyword evidence="1 2" id="KW-0472">Membrane</keyword>
<evidence type="ECO:0000256" key="1">
    <source>
        <dbReference type="ARBA" id="ARBA00023136"/>
    </source>
</evidence>
<organism evidence="3 4">
    <name type="scientific">Elaphomyces granulatus</name>
    <dbReference type="NCBI Taxonomy" id="519963"/>
    <lineage>
        <taxon>Eukaryota</taxon>
        <taxon>Fungi</taxon>
        <taxon>Dikarya</taxon>
        <taxon>Ascomycota</taxon>
        <taxon>Pezizomycotina</taxon>
        <taxon>Eurotiomycetes</taxon>
        <taxon>Eurotiomycetidae</taxon>
        <taxon>Eurotiales</taxon>
        <taxon>Elaphomycetaceae</taxon>
        <taxon>Elaphomyces</taxon>
    </lineage>
</organism>
<dbReference type="GO" id="GO:0016020">
    <property type="term" value="C:membrane"/>
    <property type="evidence" value="ECO:0007669"/>
    <property type="project" value="GOC"/>
</dbReference>